<dbReference type="OrthoDB" id="9797178at2"/>
<dbReference type="STRING" id="378806.STAUR_6131"/>
<evidence type="ECO:0000313" key="2">
    <source>
        <dbReference type="EMBL" id="EAU63691.1"/>
    </source>
</evidence>
<dbReference type="HOGENOM" id="CLU_3066490_0_0_7"/>
<keyword evidence="3" id="KW-1185">Reference proteome</keyword>
<dbReference type="EMBL" id="AAMD01000151">
    <property type="protein sequence ID" value="EAU63691.1"/>
    <property type="molecule type" value="Genomic_DNA"/>
</dbReference>
<dbReference type="KEGG" id="sur:STAUR_6131"/>
<accession>Q08T82</accession>
<dbReference type="AlphaFoldDB" id="Q08T82"/>
<evidence type="ECO:0000313" key="4">
    <source>
        <dbReference type="Proteomes" id="UP000032702"/>
    </source>
</evidence>
<sequence length="53" mass="6082">MINQPITSVHFGFTPEHWWPQADVIGVDTEAFLFTRNLKLPSGSHRFPVMART</sequence>
<protein>
    <submittedName>
        <fullName evidence="1">Acetyltransferase (GNAT family)</fullName>
    </submittedName>
</protein>
<reference evidence="2 4" key="1">
    <citation type="submission" date="2006-04" db="EMBL/GenBank/DDBJ databases">
        <authorList>
            <person name="Nierman W.C."/>
        </authorList>
    </citation>
    <scope>NUCLEOTIDE SEQUENCE [LARGE SCALE GENOMIC DNA]</scope>
    <source>
        <strain evidence="2 4">DW4/3-1</strain>
    </source>
</reference>
<gene>
    <name evidence="1" type="ordered locus">STAUR_6131</name>
    <name evidence="2" type="ORF">STIAU_6244</name>
</gene>
<organism evidence="2 4">
    <name type="scientific">Stigmatella aurantiaca (strain DW4/3-1)</name>
    <dbReference type="NCBI Taxonomy" id="378806"/>
    <lineage>
        <taxon>Bacteria</taxon>
        <taxon>Pseudomonadati</taxon>
        <taxon>Myxococcota</taxon>
        <taxon>Myxococcia</taxon>
        <taxon>Myxococcales</taxon>
        <taxon>Cystobacterineae</taxon>
        <taxon>Archangiaceae</taxon>
        <taxon>Stigmatella</taxon>
    </lineage>
</organism>
<evidence type="ECO:0000313" key="1">
    <source>
        <dbReference type="EMBL" id="ADO73888.1"/>
    </source>
</evidence>
<dbReference type="EMBL" id="CP002271">
    <property type="protein sequence ID" value="ADO73888.1"/>
    <property type="molecule type" value="Genomic_DNA"/>
</dbReference>
<reference evidence="1 3" key="2">
    <citation type="journal article" date="2011" name="Mol. Biol. Evol.">
        <title>Comparative genomic analysis of fruiting body formation in Myxococcales.</title>
        <authorList>
            <person name="Huntley S."/>
            <person name="Hamann N."/>
            <person name="Wegener-Feldbrugge S."/>
            <person name="Treuner-Lange A."/>
            <person name="Kube M."/>
            <person name="Reinhardt R."/>
            <person name="Klages S."/>
            <person name="Muller R."/>
            <person name="Ronning C.M."/>
            <person name="Nierman W.C."/>
            <person name="Sogaard-Andersen L."/>
        </authorList>
    </citation>
    <scope>NUCLEOTIDE SEQUENCE [LARGE SCALE GENOMIC DNA]</scope>
    <source>
        <strain evidence="1 3">DW4/3-1</strain>
    </source>
</reference>
<dbReference type="eggNOG" id="COG3153">
    <property type="taxonomic scope" value="Bacteria"/>
</dbReference>
<dbReference type="Proteomes" id="UP000001351">
    <property type="component" value="Chromosome"/>
</dbReference>
<name>Q08T82_STIAD</name>
<evidence type="ECO:0000313" key="3">
    <source>
        <dbReference type="Proteomes" id="UP000001351"/>
    </source>
</evidence>
<proteinExistence type="predicted"/>
<dbReference type="Proteomes" id="UP000032702">
    <property type="component" value="Unassembled WGS sequence"/>
</dbReference>